<dbReference type="EMBL" id="JADZLT010000053">
    <property type="protein sequence ID" value="MBH0239199.1"/>
    <property type="molecule type" value="Genomic_DNA"/>
</dbReference>
<dbReference type="Gene3D" id="1.10.287.950">
    <property type="entry name" value="Methyl-accepting chemotaxis protein"/>
    <property type="match status" value="1"/>
</dbReference>
<accession>A0A931N0H3</accession>
<dbReference type="InterPro" id="IPR004090">
    <property type="entry name" value="Chemotax_Me-accpt_rcpt"/>
</dbReference>
<dbReference type="GO" id="GO:0007165">
    <property type="term" value="P:signal transduction"/>
    <property type="evidence" value="ECO:0007669"/>
    <property type="project" value="UniProtKB-KW"/>
</dbReference>
<comment type="caution">
    <text evidence="7">The sequence shown here is derived from an EMBL/GenBank/DDBJ whole genome shotgun (WGS) entry which is preliminary data.</text>
</comment>
<reference evidence="7" key="1">
    <citation type="submission" date="2020-12" db="EMBL/GenBank/DDBJ databases">
        <title>Methylobrevis albus sp. nov., isolated from fresh water lack sediment.</title>
        <authorList>
            <person name="Zou Q."/>
        </authorList>
    </citation>
    <scope>NUCLEOTIDE SEQUENCE</scope>
    <source>
        <strain evidence="7">L22</strain>
    </source>
</reference>
<dbReference type="PRINTS" id="PR00260">
    <property type="entry name" value="CHEMTRNSDUCR"/>
</dbReference>
<name>A0A931N0H3_9HYPH</name>
<evidence type="ECO:0000259" key="6">
    <source>
        <dbReference type="PROSITE" id="PS50885"/>
    </source>
</evidence>
<dbReference type="Proteomes" id="UP000631694">
    <property type="component" value="Unassembled WGS sequence"/>
</dbReference>
<dbReference type="RefSeq" id="WP_197312284.1">
    <property type="nucleotide sequence ID" value="NZ_JADZLT010000053.1"/>
</dbReference>
<keyword evidence="4" id="KW-0472">Membrane</keyword>
<dbReference type="SMART" id="SM00304">
    <property type="entry name" value="HAMP"/>
    <property type="match status" value="1"/>
</dbReference>
<feature type="transmembrane region" description="Helical" evidence="4">
    <location>
        <begin position="185"/>
        <end position="206"/>
    </location>
</feature>
<dbReference type="PANTHER" id="PTHR32089">
    <property type="entry name" value="METHYL-ACCEPTING CHEMOTAXIS PROTEIN MCPB"/>
    <property type="match status" value="1"/>
</dbReference>
<dbReference type="GO" id="GO:0006935">
    <property type="term" value="P:chemotaxis"/>
    <property type="evidence" value="ECO:0007669"/>
    <property type="project" value="InterPro"/>
</dbReference>
<dbReference type="CDD" id="cd06225">
    <property type="entry name" value="HAMP"/>
    <property type="match status" value="1"/>
</dbReference>
<keyword evidence="4" id="KW-0812">Transmembrane</keyword>
<organism evidence="7 8">
    <name type="scientific">Methylobrevis albus</name>
    <dbReference type="NCBI Taxonomy" id="2793297"/>
    <lineage>
        <taxon>Bacteria</taxon>
        <taxon>Pseudomonadati</taxon>
        <taxon>Pseudomonadota</taxon>
        <taxon>Alphaproteobacteria</taxon>
        <taxon>Hyphomicrobiales</taxon>
        <taxon>Pleomorphomonadaceae</taxon>
        <taxon>Methylobrevis</taxon>
    </lineage>
</organism>
<dbReference type="PROSITE" id="PS50111">
    <property type="entry name" value="CHEMOTAXIS_TRANSDUC_2"/>
    <property type="match status" value="1"/>
</dbReference>
<dbReference type="InterPro" id="IPR004089">
    <property type="entry name" value="MCPsignal_dom"/>
</dbReference>
<feature type="domain" description="HAMP" evidence="6">
    <location>
        <begin position="207"/>
        <end position="260"/>
    </location>
</feature>
<feature type="domain" description="Methyl-accepting transducer" evidence="5">
    <location>
        <begin position="301"/>
        <end position="537"/>
    </location>
</feature>
<proteinExistence type="inferred from homology"/>
<keyword evidence="4" id="KW-1133">Transmembrane helix</keyword>
<dbReference type="SUPFAM" id="SSF58104">
    <property type="entry name" value="Methyl-accepting chemotaxis protein (MCP) signaling domain"/>
    <property type="match status" value="1"/>
</dbReference>
<evidence type="ECO:0000256" key="1">
    <source>
        <dbReference type="ARBA" id="ARBA00023224"/>
    </source>
</evidence>
<comment type="similarity">
    <text evidence="2">Belongs to the methyl-accepting chemotaxis (MCP) protein family.</text>
</comment>
<dbReference type="PANTHER" id="PTHR32089:SF112">
    <property type="entry name" value="LYSOZYME-LIKE PROTEIN-RELATED"/>
    <property type="match status" value="1"/>
</dbReference>
<dbReference type="AlphaFoldDB" id="A0A931N0H3"/>
<evidence type="ECO:0000259" key="5">
    <source>
        <dbReference type="PROSITE" id="PS50111"/>
    </source>
</evidence>
<protein>
    <submittedName>
        <fullName evidence="7">HAMP domain-containing protein</fullName>
    </submittedName>
</protein>
<evidence type="ECO:0000256" key="2">
    <source>
        <dbReference type="ARBA" id="ARBA00029447"/>
    </source>
</evidence>
<evidence type="ECO:0000313" key="8">
    <source>
        <dbReference type="Proteomes" id="UP000631694"/>
    </source>
</evidence>
<gene>
    <name evidence="7" type="ORF">I5731_15340</name>
</gene>
<dbReference type="Pfam" id="PF00015">
    <property type="entry name" value="MCPsignal"/>
    <property type="match status" value="1"/>
</dbReference>
<evidence type="ECO:0000313" key="7">
    <source>
        <dbReference type="EMBL" id="MBH0239199.1"/>
    </source>
</evidence>
<dbReference type="PROSITE" id="PS50885">
    <property type="entry name" value="HAMP"/>
    <property type="match status" value="1"/>
</dbReference>
<evidence type="ECO:0000256" key="4">
    <source>
        <dbReference type="SAM" id="Phobius"/>
    </source>
</evidence>
<evidence type="ECO:0000256" key="3">
    <source>
        <dbReference type="PROSITE-ProRule" id="PRU00284"/>
    </source>
</evidence>
<dbReference type="Pfam" id="PF00672">
    <property type="entry name" value="HAMP"/>
    <property type="match status" value="1"/>
</dbReference>
<keyword evidence="8" id="KW-1185">Reference proteome</keyword>
<keyword evidence="1 3" id="KW-0807">Transducer</keyword>
<dbReference type="InterPro" id="IPR003660">
    <property type="entry name" value="HAMP_dom"/>
</dbReference>
<dbReference type="GO" id="GO:0016020">
    <property type="term" value="C:membrane"/>
    <property type="evidence" value="ECO:0007669"/>
    <property type="project" value="InterPro"/>
</dbReference>
<dbReference type="SMART" id="SM00283">
    <property type="entry name" value="MA"/>
    <property type="match status" value="1"/>
</dbReference>
<dbReference type="Gene3D" id="6.10.340.10">
    <property type="match status" value="1"/>
</dbReference>
<sequence>MNIKGKILSIVGLVGAVAVGLSISAIDAMQSYNARVEAYRTVSTEVLLGERLNRAVTLVVMESRGIYAAASVEAAKPFAEGIHKGLDRIDAVIAEWSPLVHDGERAAFDAMVVRAAEFRNFRTETARLGAEVSPEAAGQQGNNDGNRANRKAFQAEIDAVVGANEARLPEMRQEVDSFYESRVNLMLALTVGGLLLGLGAALYMAVFKITRPLRGVTDVVVAVAAGNIDAPVPAKRSRDEIGQLWTAVESLKTSLADGLRAKADQELAKQRSVEEGRRVMLATAAEFESVVGSIVQEVAAASAQVLSAARVVAGSADQTTHRSASVATASEQTSANVHSVAAASEQLSASIEEISRQIGDATRLISETVGQARETDADVRALATNAEKVGSVVAMIQAIAEQTNLLALNATIEAARAGEAGRGFAVVASEVKALATQTAKATQDIEHQMAVIQAATGGAVDKIAAISRQIGNLDHIARTVAAATEEQGSATGEIARNIQEAATGASEVAQHLDGVRTAASDSARVSRDLLGASEALSSQTQNLSRQLGGFLQKIRAA</sequence>
<dbReference type="GO" id="GO:0004888">
    <property type="term" value="F:transmembrane signaling receptor activity"/>
    <property type="evidence" value="ECO:0007669"/>
    <property type="project" value="InterPro"/>
</dbReference>